<protein>
    <submittedName>
        <fullName evidence="2">DJ-1/PfpI family protein</fullName>
    </submittedName>
</protein>
<keyword evidence="3" id="KW-1185">Reference proteome</keyword>
<dbReference type="Proteomes" id="UP001596174">
    <property type="component" value="Unassembled WGS sequence"/>
</dbReference>
<proteinExistence type="predicted"/>
<evidence type="ECO:0000313" key="2">
    <source>
        <dbReference type="EMBL" id="MFC5908164.1"/>
    </source>
</evidence>
<dbReference type="RefSeq" id="WP_380583168.1">
    <property type="nucleotide sequence ID" value="NZ_JBHSQJ010000050.1"/>
</dbReference>
<reference evidence="3" key="1">
    <citation type="journal article" date="2019" name="Int. J. Syst. Evol. Microbiol.">
        <title>The Global Catalogue of Microorganisms (GCM) 10K type strain sequencing project: providing services to taxonomists for standard genome sequencing and annotation.</title>
        <authorList>
            <consortium name="The Broad Institute Genomics Platform"/>
            <consortium name="The Broad Institute Genome Sequencing Center for Infectious Disease"/>
            <person name="Wu L."/>
            <person name="Ma J."/>
        </authorList>
    </citation>
    <scope>NUCLEOTIDE SEQUENCE [LARGE SCALE GENOMIC DNA]</scope>
    <source>
        <strain evidence="3">JCM 4816</strain>
    </source>
</reference>
<dbReference type="EMBL" id="JBHSQJ010000050">
    <property type="protein sequence ID" value="MFC5908164.1"/>
    <property type="molecule type" value="Genomic_DNA"/>
</dbReference>
<comment type="caution">
    <text evidence="2">The sequence shown here is derived from an EMBL/GenBank/DDBJ whole genome shotgun (WGS) entry which is preliminary data.</text>
</comment>
<feature type="domain" description="DJ-1/PfpI" evidence="1">
    <location>
        <begin position="5"/>
        <end position="175"/>
    </location>
</feature>
<accession>A0ABW1G3F3</accession>
<dbReference type="SUPFAM" id="SSF52317">
    <property type="entry name" value="Class I glutamine amidotransferase-like"/>
    <property type="match status" value="1"/>
</dbReference>
<evidence type="ECO:0000313" key="3">
    <source>
        <dbReference type="Proteomes" id="UP001596174"/>
    </source>
</evidence>
<dbReference type="PANTHER" id="PTHR48094">
    <property type="entry name" value="PROTEIN/NUCLEIC ACID DEGLYCASE DJ-1-RELATED"/>
    <property type="match status" value="1"/>
</dbReference>
<organism evidence="2 3">
    <name type="scientific">Streptacidiphilus monticola</name>
    <dbReference type="NCBI Taxonomy" id="2161674"/>
    <lineage>
        <taxon>Bacteria</taxon>
        <taxon>Bacillati</taxon>
        <taxon>Actinomycetota</taxon>
        <taxon>Actinomycetes</taxon>
        <taxon>Kitasatosporales</taxon>
        <taxon>Streptomycetaceae</taxon>
        <taxon>Streptacidiphilus</taxon>
    </lineage>
</organism>
<dbReference type="InterPro" id="IPR002818">
    <property type="entry name" value="DJ-1/PfpI"/>
</dbReference>
<name>A0ABW1G3F3_9ACTN</name>
<gene>
    <name evidence="2" type="ORF">ACFP3V_13185</name>
</gene>
<evidence type="ECO:0000259" key="1">
    <source>
        <dbReference type="Pfam" id="PF01965"/>
    </source>
</evidence>
<dbReference type="Gene3D" id="3.40.50.880">
    <property type="match status" value="1"/>
</dbReference>
<dbReference type="Pfam" id="PF01965">
    <property type="entry name" value="DJ-1_PfpI"/>
    <property type="match status" value="1"/>
</dbReference>
<dbReference type="PANTHER" id="PTHR48094:SF19">
    <property type="entry name" value="DJ-1_PFPI DOMAIN-CONTAINING PROTEIN"/>
    <property type="match status" value="1"/>
</dbReference>
<sequence>MTARSVHVAVYDTLADWEVGHAIAHVRGEAWQREPGRYDVATVAETDGPVTTAGGMRILPDLVLDRLDPADSAMLILPGAATWNAEEGNAAFARAARRFLAAGVPVAAICGATFGLAREGLLNDRPHTSGAVEYLSAAPGYTGAAHYRDEPAVADGDLITARPTAPVEFARAVLARLDVYEPKVLDAWYRLFARQDAAAYWELAAAEAARAAR</sequence>
<dbReference type="InterPro" id="IPR029062">
    <property type="entry name" value="Class_I_gatase-like"/>
</dbReference>
<dbReference type="InterPro" id="IPR050325">
    <property type="entry name" value="Prot/Nucl_acid_deglycase"/>
</dbReference>